<name>A0ABY8TV34_TETOB</name>
<dbReference type="EMBL" id="CP126210">
    <property type="protein sequence ID" value="WIA12182.1"/>
    <property type="molecule type" value="Genomic_DNA"/>
</dbReference>
<dbReference type="Pfam" id="PF23414">
    <property type="entry name" value="Beta-prop_EML_2"/>
    <property type="match status" value="1"/>
</dbReference>
<dbReference type="InterPro" id="IPR015943">
    <property type="entry name" value="WD40/YVTN_repeat-like_dom_sf"/>
</dbReference>
<keyword evidence="7" id="KW-1185">Reference proteome</keyword>
<protein>
    <recommendedName>
        <fullName evidence="5">EML-like second beta-propeller domain-containing protein</fullName>
    </recommendedName>
</protein>
<feature type="domain" description="EML-like second beta-propeller" evidence="5">
    <location>
        <begin position="732"/>
        <end position="1006"/>
    </location>
</feature>
<dbReference type="PANTHER" id="PTHR13720">
    <property type="entry name" value="WD-40 REPEAT PROTEIN"/>
    <property type="match status" value="1"/>
</dbReference>
<dbReference type="InterPro" id="IPR005108">
    <property type="entry name" value="HELP"/>
</dbReference>
<dbReference type="SUPFAM" id="SSF82171">
    <property type="entry name" value="DPP6 N-terminal domain-like"/>
    <property type="match status" value="1"/>
</dbReference>
<accession>A0ABY8TV34</accession>
<proteinExistence type="inferred from homology"/>
<keyword evidence="2" id="KW-0853">WD repeat</keyword>
<feature type="region of interest" description="Disordered" evidence="4">
    <location>
        <begin position="1"/>
        <end position="34"/>
    </location>
</feature>
<gene>
    <name evidence="6" type="ORF">OEZ85_012253</name>
</gene>
<dbReference type="InterPro" id="IPR001680">
    <property type="entry name" value="WD40_rpt"/>
</dbReference>
<evidence type="ECO:0000313" key="7">
    <source>
        <dbReference type="Proteomes" id="UP001244341"/>
    </source>
</evidence>
<dbReference type="InterPro" id="IPR011047">
    <property type="entry name" value="Quinoprotein_ADH-like_sf"/>
</dbReference>
<dbReference type="SMART" id="SM00320">
    <property type="entry name" value="WD40"/>
    <property type="match status" value="8"/>
</dbReference>
<sequence>MSESTRQRLAALVAAAKSSPGDGGTAGGGRPKTAGAYVGGFQGSLAGTWGRAATGRSGPRTSERANNPLLGGQAVRPGAAQVEARKSEIAAAPQHVPERVRPASSGAKNVWDLLPPKGSAALLVKMATQHAQRLASNLSEGRLAVLDDAIRDALRNKRSVYEDSKAVILRLFKEVDDGSGDVDAGEFCGVCAKLGVQVSLAEAAALFKRAGYDKAMPYQKWAHNLITQPSRQLAQESAGKYTNACIHALQLSCVTLRMHRTNCFHTVHAAKTPSCSAVRATPADIHCSLSCTLCPAVRKGAFMPGQSANFRGKIIYEECRKPVWTPSDWDPRLAERSAELPDARLQLEFVYGYTGAQSTGQCLFYNCQGQAVYTLAGLGVVYSKPPQHSQHFFLGHNDDVKSLALCPAEVQYGDQQYPARSLAATGQVSSQSGGPIIYVWDSRSPTSTVAGAAPDNLLAKLQLDKEMRGIVALGFSPSGSLLAGVATDNSHTVSVWDWRNGWRLVGEGKGHMGEPPQVFGLEWNPHELTHEIEPQFATFGKKHLKVWKPAAPNGAWVATQLSFGKLPLQNVVSAAFLVPRGPQKESILAAGMADGQVYLFKGTSPMSAIAAHRPGPKSIQPDGQPAYEGLRGMRLCQQGKTLLTGGADGKVLQWDVSDGTLVEGKFAAPSITLEHPYGSDKPPVVCSLDYDEASSSILVGTLDSCIWEVSANSSTQQQQQQHILVPGHSHDVWAVACHSEQPHIISSVCDGNKVYVWDLKARQLLRAATVGFVCRAVTFSAVAYGAPGAAAAGHHIAVGGAQGHIRVVTETELRPVWEGRDSTQGISELDYSPDGKLLAAATFDAWVDVYNVEKGYQRIARCSGHSATVRTIDWSVDSSVLQSNCAAREILYWNPRTGKQVPGSCRDTEWSGWTCLYGFPVMGIWPDTAEGSDINACDRSKSSKYLVTCDDYGLVKLFNYPVVVEEAPHRAYRGHSSHVMCVRFNADDSMVCSAGGKDWALFQFRVARAFI</sequence>
<comment type="similarity">
    <text evidence="1">Belongs to the WD repeat EMAP family.</text>
</comment>
<dbReference type="InterPro" id="IPR050630">
    <property type="entry name" value="WD_repeat_EMAP"/>
</dbReference>
<reference evidence="6 7" key="1">
    <citation type="submission" date="2023-05" db="EMBL/GenBank/DDBJ databases">
        <title>A 100% complete, gapless, phased diploid assembly of the Scenedesmus obliquus UTEX 3031 genome.</title>
        <authorList>
            <person name="Biondi T.C."/>
            <person name="Hanschen E.R."/>
            <person name="Kwon T."/>
            <person name="Eng W."/>
            <person name="Kruse C.P.S."/>
            <person name="Koehler S.I."/>
            <person name="Kunde Y."/>
            <person name="Gleasner C.D."/>
            <person name="You Mak K.T."/>
            <person name="Polle J."/>
            <person name="Hovde B.T."/>
            <person name="Starkenburg S.R."/>
        </authorList>
    </citation>
    <scope>NUCLEOTIDE SEQUENCE [LARGE SCALE GENOMIC DNA]</scope>
    <source>
        <strain evidence="6 7">DOE0152z</strain>
    </source>
</reference>
<evidence type="ECO:0000256" key="4">
    <source>
        <dbReference type="SAM" id="MobiDB-lite"/>
    </source>
</evidence>
<evidence type="ECO:0000256" key="2">
    <source>
        <dbReference type="ARBA" id="ARBA00022574"/>
    </source>
</evidence>
<evidence type="ECO:0000313" key="6">
    <source>
        <dbReference type="EMBL" id="WIA12182.1"/>
    </source>
</evidence>
<evidence type="ECO:0000259" key="5">
    <source>
        <dbReference type="Pfam" id="PF23414"/>
    </source>
</evidence>
<evidence type="ECO:0000256" key="1">
    <source>
        <dbReference type="ARBA" id="ARBA00006489"/>
    </source>
</evidence>
<feature type="compositionally biased region" description="Gly residues" evidence="4">
    <location>
        <begin position="21"/>
        <end position="30"/>
    </location>
</feature>
<evidence type="ECO:0000256" key="3">
    <source>
        <dbReference type="ARBA" id="ARBA00022737"/>
    </source>
</evidence>
<dbReference type="Pfam" id="PF03451">
    <property type="entry name" value="HELP"/>
    <property type="match status" value="1"/>
</dbReference>
<dbReference type="PANTHER" id="PTHR13720:SF33">
    <property type="entry name" value="HELP DOMAIN-CONTAINING PROTEIN"/>
    <property type="match status" value="1"/>
</dbReference>
<organism evidence="6 7">
    <name type="scientific">Tetradesmus obliquus</name>
    <name type="common">Green alga</name>
    <name type="synonym">Acutodesmus obliquus</name>
    <dbReference type="NCBI Taxonomy" id="3088"/>
    <lineage>
        <taxon>Eukaryota</taxon>
        <taxon>Viridiplantae</taxon>
        <taxon>Chlorophyta</taxon>
        <taxon>core chlorophytes</taxon>
        <taxon>Chlorophyceae</taxon>
        <taxon>CS clade</taxon>
        <taxon>Sphaeropleales</taxon>
        <taxon>Scenedesmaceae</taxon>
        <taxon>Tetradesmus</taxon>
    </lineage>
</organism>
<dbReference type="Proteomes" id="UP001244341">
    <property type="component" value="Chromosome 3b"/>
</dbReference>
<dbReference type="InterPro" id="IPR055442">
    <property type="entry name" value="Beta-prop_EML-like_2nd"/>
</dbReference>
<feature type="region of interest" description="Disordered" evidence="4">
    <location>
        <begin position="48"/>
        <end position="73"/>
    </location>
</feature>
<keyword evidence="3" id="KW-0677">Repeat</keyword>
<dbReference type="SUPFAM" id="SSF50998">
    <property type="entry name" value="Quinoprotein alcohol dehydrogenase-like"/>
    <property type="match status" value="1"/>
</dbReference>
<dbReference type="Gene3D" id="2.130.10.10">
    <property type="entry name" value="YVTN repeat-like/Quinoprotein amine dehydrogenase"/>
    <property type="match status" value="2"/>
</dbReference>